<sequence length="150" mass="16085">MKIYHRLLDLSLLYHQASVILDTFDRAASPPVLLACLNNMFDCMADIDAMTPFVTSEIPLGVLRNIDRNRNPDLAAEQLLNEVLVASQHASDKISLLGDFESLLRASLSDTIDAAAQDGDIFASLAATTASTGEPAPSEPKAPTIDATSE</sequence>
<keyword evidence="9" id="KW-1185">Reference proteome</keyword>
<dbReference type="GeneID" id="20529641"/>
<dbReference type="GO" id="GO:0016592">
    <property type="term" value="C:mediator complex"/>
    <property type="evidence" value="ECO:0007669"/>
    <property type="project" value="InterPro"/>
</dbReference>
<accession>A0A058Z2Z0</accession>
<comment type="function">
    <text evidence="6">Component of the Mediator complex, a coactivator involved in the regulated transcription of nearly all RNA polymerase II-dependent genes. Mediator functions as a bridge to convey information from gene-specific regulatory proteins to the basal RNA polymerase II transcription machinery. Mediator is recruited to promoters by direct interactions with regulatory proteins and serves as a scaffold for the assembly of a functional preinitiation complex with RNA polymerase II and the general transcription factors.</text>
</comment>
<comment type="subcellular location">
    <subcellularLocation>
        <location evidence="1 6">Nucleus</location>
    </subcellularLocation>
</comment>
<keyword evidence="3 6" id="KW-0805">Transcription regulation</keyword>
<evidence type="ECO:0000256" key="1">
    <source>
        <dbReference type="ARBA" id="ARBA00004123"/>
    </source>
</evidence>
<evidence type="ECO:0000256" key="5">
    <source>
        <dbReference type="ARBA" id="ARBA00023242"/>
    </source>
</evidence>
<dbReference type="GO" id="GO:0006357">
    <property type="term" value="P:regulation of transcription by RNA polymerase II"/>
    <property type="evidence" value="ECO:0007669"/>
    <property type="project" value="InterPro"/>
</dbReference>
<feature type="region of interest" description="Disordered" evidence="7">
    <location>
        <begin position="126"/>
        <end position="150"/>
    </location>
</feature>
<name>A0A058Z2Z0_FONAL</name>
<evidence type="ECO:0000256" key="7">
    <source>
        <dbReference type="SAM" id="MobiDB-lite"/>
    </source>
</evidence>
<evidence type="ECO:0000313" key="8">
    <source>
        <dbReference type="EMBL" id="KCV68625.1"/>
    </source>
</evidence>
<keyword evidence="4 6" id="KW-0804">Transcription</keyword>
<dbReference type="GO" id="GO:0003712">
    <property type="term" value="F:transcription coregulator activity"/>
    <property type="evidence" value="ECO:0007669"/>
    <property type="project" value="InterPro"/>
</dbReference>
<evidence type="ECO:0000256" key="6">
    <source>
        <dbReference type="RuleBase" id="RU364146"/>
    </source>
</evidence>
<evidence type="ECO:0000313" key="9">
    <source>
        <dbReference type="Proteomes" id="UP000030693"/>
    </source>
</evidence>
<evidence type="ECO:0000256" key="4">
    <source>
        <dbReference type="ARBA" id="ARBA00023163"/>
    </source>
</evidence>
<proteinExistence type="inferred from homology"/>
<gene>
    <name evidence="6" type="primary">MED10</name>
    <name evidence="8" type="ORF">H696_04916</name>
</gene>
<organism evidence="8">
    <name type="scientific">Fonticula alba</name>
    <name type="common">Slime mold</name>
    <dbReference type="NCBI Taxonomy" id="691883"/>
    <lineage>
        <taxon>Eukaryota</taxon>
        <taxon>Rotosphaerida</taxon>
        <taxon>Fonticulaceae</taxon>
        <taxon>Fonticula</taxon>
    </lineage>
</organism>
<comment type="similarity">
    <text evidence="2 6">Belongs to the Mediator complex subunit 10 family.</text>
</comment>
<evidence type="ECO:0000256" key="2">
    <source>
        <dbReference type="ARBA" id="ARBA00005389"/>
    </source>
</evidence>
<dbReference type="EMBL" id="KB932208">
    <property type="protein sequence ID" value="KCV68625.1"/>
    <property type="molecule type" value="Genomic_DNA"/>
</dbReference>
<evidence type="ECO:0000256" key="3">
    <source>
        <dbReference type="ARBA" id="ARBA00023015"/>
    </source>
</evidence>
<dbReference type="Proteomes" id="UP000030693">
    <property type="component" value="Unassembled WGS sequence"/>
</dbReference>
<keyword evidence="6" id="KW-0010">Activator</keyword>
<comment type="subunit">
    <text evidence="6">Component of the Mediator complex.</text>
</comment>
<dbReference type="Pfam" id="PF09748">
    <property type="entry name" value="Med10"/>
    <property type="match status" value="1"/>
</dbReference>
<keyword evidence="5 6" id="KW-0539">Nucleus</keyword>
<dbReference type="InterPro" id="IPR019145">
    <property type="entry name" value="Mediator_Med10"/>
</dbReference>
<protein>
    <recommendedName>
        <fullName evidence="6">Mediator of RNA polymerase II transcription subunit 10</fullName>
    </recommendedName>
    <alternativeName>
        <fullName evidence="6">Mediator complex subunit 10</fullName>
    </alternativeName>
</protein>
<dbReference type="RefSeq" id="XP_009497057.1">
    <property type="nucleotide sequence ID" value="XM_009498782.1"/>
</dbReference>
<reference evidence="8" key="1">
    <citation type="submission" date="2013-04" db="EMBL/GenBank/DDBJ databases">
        <title>The Genome Sequence of Fonticula alba ATCC 38817.</title>
        <authorList>
            <consortium name="The Broad Institute Genomics Platform"/>
            <person name="Russ C."/>
            <person name="Cuomo C."/>
            <person name="Burger G."/>
            <person name="Gray M.W."/>
            <person name="Holland P.W.H."/>
            <person name="King N."/>
            <person name="Lang F.B.F."/>
            <person name="Roger A.J."/>
            <person name="Ruiz-Trillo I."/>
            <person name="Brown M."/>
            <person name="Walker B."/>
            <person name="Young S."/>
            <person name="Zeng Q."/>
            <person name="Gargeya S."/>
            <person name="Fitzgerald M."/>
            <person name="Haas B."/>
            <person name="Abouelleil A."/>
            <person name="Allen A.W."/>
            <person name="Alvarado L."/>
            <person name="Arachchi H.M."/>
            <person name="Berlin A.M."/>
            <person name="Chapman S.B."/>
            <person name="Gainer-Dewar J."/>
            <person name="Goldberg J."/>
            <person name="Griggs A."/>
            <person name="Gujja S."/>
            <person name="Hansen M."/>
            <person name="Howarth C."/>
            <person name="Imamovic A."/>
            <person name="Ireland A."/>
            <person name="Larimer J."/>
            <person name="McCowan C."/>
            <person name="Murphy C."/>
            <person name="Pearson M."/>
            <person name="Poon T.W."/>
            <person name="Priest M."/>
            <person name="Roberts A."/>
            <person name="Saif S."/>
            <person name="Shea T."/>
            <person name="Sisk P."/>
            <person name="Sykes S."/>
            <person name="Wortman J."/>
            <person name="Nusbaum C."/>
            <person name="Birren B."/>
        </authorList>
    </citation>
    <scope>NUCLEOTIDE SEQUENCE [LARGE SCALE GENOMIC DNA]</scope>
    <source>
        <strain evidence="8">ATCC 38817</strain>
    </source>
</reference>
<dbReference type="AlphaFoldDB" id="A0A058Z2Z0"/>